<protein>
    <recommendedName>
        <fullName evidence="1">VOC domain-containing protein</fullName>
    </recommendedName>
</protein>
<evidence type="ECO:0000259" key="1">
    <source>
        <dbReference type="PROSITE" id="PS51819"/>
    </source>
</evidence>
<keyword evidence="3" id="KW-1185">Reference proteome</keyword>
<accession>A0ABP8AK88</accession>
<organism evidence="2 3">
    <name type="scientific">Gryllotalpicola kribbensis</name>
    <dbReference type="NCBI Taxonomy" id="993084"/>
    <lineage>
        <taxon>Bacteria</taxon>
        <taxon>Bacillati</taxon>
        <taxon>Actinomycetota</taxon>
        <taxon>Actinomycetes</taxon>
        <taxon>Micrococcales</taxon>
        <taxon>Microbacteriaceae</taxon>
        <taxon>Gryllotalpicola</taxon>
    </lineage>
</organism>
<comment type="caution">
    <text evidence="2">The sequence shown here is derived from an EMBL/GenBank/DDBJ whole genome shotgun (WGS) entry which is preliminary data.</text>
</comment>
<sequence>MRITDVVLPTRDLDATERFYRDRLEVPATRSGARLTVEIGASRLLFEQGDYAGSQHLAITIPTGSFADAKAWIATRAALLRDEAGADEFETSPAWNGRSVYFDGPDGQVLELIERRDLDKRMPAPFGPRGLLCISEVGIAVPDVPEAVERLRGRGVPPYGNPPGTAFAAVGDIHGLLILVAAGRAWMPTTDRRAQSAPITVRAEGVRRTPLAPDAALEPAS</sequence>
<dbReference type="InterPro" id="IPR029068">
    <property type="entry name" value="Glyas_Bleomycin-R_OHBP_Dase"/>
</dbReference>
<dbReference type="CDD" id="cd06587">
    <property type="entry name" value="VOC"/>
    <property type="match status" value="1"/>
</dbReference>
<feature type="domain" description="VOC" evidence="1">
    <location>
        <begin position="2"/>
        <end position="115"/>
    </location>
</feature>
<dbReference type="Gene3D" id="3.10.180.10">
    <property type="entry name" value="2,3-Dihydroxybiphenyl 1,2-Dioxygenase, domain 1"/>
    <property type="match status" value="1"/>
</dbReference>
<dbReference type="SUPFAM" id="SSF54593">
    <property type="entry name" value="Glyoxalase/Bleomycin resistance protein/Dihydroxybiphenyl dioxygenase"/>
    <property type="match status" value="2"/>
</dbReference>
<dbReference type="PROSITE" id="PS51819">
    <property type="entry name" value="VOC"/>
    <property type="match status" value="1"/>
</dbReference>
<gene>
    <name evidence="2" type="ORF">GCM10022288_06530</name>
</gene>
<proteinExistence type="predicted"/>
<name>A0ABP8AK88_9MICO</name>
<dbReference type="InterPro" id="IPR037523">
    <property type="entry name" value="VOC_core"/>
</dbReference>
<evidence type="ECO:0000313" key="2">
    <source>
        <dbReference type="EMBL" id="GAA4185062.1"/>
    </source>
</evidence>
<dbReference type="Proteomes" id="UP001500213">
    <property type="component" value="Unassembled WGS sequence"/>
</dbReference>
<dbReference type="RefSeq" id="WP_344773774.1">
    <property type="nucleotide sequence ID" value="NZ_BAABBX010000005.1"/>
</dbReference>
<reference evidence="3" key="1">
    <citation type="journal article" date="2019" name="Int. J. Syst. Evol. Microbiol.">
        <title>The Global Catalogue of Microorganisms (GCM) 10K type strain sequencing project: providing services to taxonomists for standard genome sequencing and annotation.</title>
        <authorList>
            <consortium name="The Broad Institute Genomics Platform"/>
            <consortium name="The Broad Institute Genome Sequencing Center for Infectious Disease"/>
            <person name="Wu L."/>
            <person name="Ma J."/>
        </authorList>
    </citation>
    <scope>NUCLEOTIDE SEQUENCE [LARGE SCALE GENOMIC DNA]</scope>
    <source>
        <strain evidence="3">JCM 17593</strain>
    </source>
</reference>
<dbReference type="EMBL" id="BAABBX010000005">
    <property type="protein sequence ID" value="GAA4185062.1"/>
    <property type="molecule type" value="Genomic_DNA"/>
</dbReference>
<evidence type="ECO:0000313" key="3">
    <source>
        <dbReference type="Proteomes" id="UP001500213"/>
    </source>
</evidence>